<dbReference type="GO" id="GO:0009658">
    <property type="term" value="P:chloroplast organization"/>
    <property type="evidence" value="ECO:0007669"/>
    <property type="project" value="TreeGrafter"/>
</dbReference>
<dbReference type="OrthoDB" id="759910at2759"/>
<dbReference type="AlphaFoldDB" id="A0A9D5D7S2"/>
<keyword evidence="3" id="KW-1185">Reference proteome</keyword>
<dbReference type="GO" id="GO:0009507">
    <property type="term" value="C:chloroplast"/>
    <property type="evidence" value="ECO:0007669"/>
    <property type="project" value="TreeGrafter"/>
</dbReference>
<organism evidence="2 3">
    <name type="scientific">Dioscorea zingiberensis</name>
    <dbReference type="NCBI Taxonomy" id="325984"/>
    <lineage>
        <taxon>Eukaryota</taxon>
        <taxon>Viridiplantae</taxon>
        <taxon>Streptophyta</taxon>
        <taxon>Embryophyta</taxon>
        <taxon>Tracheophyta</taxon>
        <taxon>Spermatophyta</taxon>
        <taxon>Magnoliopsida</taxon>
        <taxon>Liliopsida</taxon>
        <taxon>Dioscoreales</taxon>
        <taxon>Dioscoreaceae</taxon>
        <taxon>Dioscorea</taxon>
    </lineage>
</organism>
<evidence type="ECO:0000313" key="2">
    <source>
        <dbReference type="EMBL" id="KAJ0986930.1"/>
    </source>
</evidence>
<accession>A0A9D5D7S2</accession>
<dbReference type="GO" id="GO:0010027">
    <property type="term" value="P:thylakoid membrane organization"/>
    <property type="evidence" value="ECO:0007669"/>
    <property type="project" value="TreeGrafter"/>
</dbReference>
<proteinExistence type="predicted"/>
<dbReference type="PANTHER" id="PTHR34938">
    <property type="entry name" value="PROTEIN FERTILITY RESTORER RF2, MITOCHONDRIAL"/>
    <property type="match status" value="1"/>
</dbReference>
<reference evidence="2" key="2">
    <citation type="journal article" date="2022" name="Hortic Res">
        <title>The genome of Dioscorea zingiberensis sheds light on the biosynthesis, origin and evolution of the medicinally important diosgenin saponins.</title>
        <authorList>
            <person name="Li Y."/>
            <person name="Tan C."/>
            <person name="Li Z."/>
            <person name="Guo J."/>
            <person name="Li S."/>
            <person name="Chen X."/>
            <person name="Wang C."/>
            <person name="Dai X."/>
            <person name="Yang H."/>
            <person name="Song W."/>
            <person name="Hou L."/>
            <person name="Xu J."/>
            <person name="Tong Z."/>
            <person name="Xu A."/>
            <person name="Yuan X."/>
            <person name="Wang W."/>
            <person name="Yang Q."/>
            <person name="Chen L."/>
            <person name="Sun Z."/>
            <person name="Wang K."/>
            <person name="Pan B."/>
            <person name="Chen J."/>
            <person name="Bao Y."/>
            <person name="Liu F."/>
            <person name="Qi X."/>
            <person name="Gang D.R."/>
            <person name="Wen J."/>
            <person name="Li J."/>
        </authorList>
    </citation>
    <scope>NUCLEOTIDE SEQUENCE</scope>
    <source>
        <strain evidence="2">Dzin_1.0</strain>
    </source>
</reference>
<dbReference type="EMBL" id="JAGGNH010000001">
    <property type="protein sequence ID" value="KAJ0986930.1"/>
    <property type="molecule type" value="Genomic_DNA"/>
</dbReference>
<dbReference type="PANTHER" id="PTHR34938:SF1">
    <property type="entry name" value="PROTEIN FERTILITY RESTORER RF2, MITOCHONDRIAL"/>
    <property type="match status" value="1"/>
</dbReference>
<dbReference type="Proteomes" id="UP001085076">
    <property type="component" value="Miscellaneous, Linkage group lg01"/>
</dbReference>
<comment type="caution">
    <text evidence="2">The sequence shown here is derived from an EMBL/GenBank/DDBJ whole genome shotgun (WGS) entry which is preliminary data.</text>
</comment>
<reference evidence="2" key="1">
    <citation type="submission" date="2021-03" db="EMBL/GenBank/DDBJ databases">
        <authorList>
            <person name="Li Z."/>
            <person name="Yang C."/>
        </authorList>
    </citation>
    <scope>NUCLEOTIDE SEQUENCE</scope>
    <source>
        <strain evidence="2">Dzin_1.0</strain>
        <tissue evidence="2">Leaf</tissue>
    </source>
</reference>
<feature type="region of interest" description="Disordered" evidence="1">
    <location>
        <begin position="93"/>
        <end position="135"/>
    </location>
</feature>
<feature type="compositionally biased region" description="Basic and acidic residues" evidence="1">
    <location>
        <begin position="110"/>
        <end position="123"/>
    </location>
</feature>
<sequence>MAVGVAPAFSPPLLHLSTRFTPRPEQSRVLVPGVCVVPPLRISNEGFRGTPALSMVVCKKNQLSQQRKCVSHTNRLPSAAMICAATLTKSAAGQTQTVQRPSSTITNTPGKEKSLERPPKLDDGGTGFPPFNFSGGGGGGGGGWKSSGGFFLFALLVFLDYLKELEEEKDARNRRKQLAPEA</sequence>
<name>A0A9D5D7S2_9LILI</name>
<protein>
    <submittedName>
        <fullName evidence="2">Uncharacterized protein</fullName>
    </submittedName>
</protein>
<dbReference type="InterPro" id="IPR040299">
    <property type="entry name" value="RF2K-like"/>
</dbReference>
<feature type="compositionally biased region" description="Polar residues" evidence="1">
    <location>
        <begin position="93"/>
        <end position="109"/>
    </location>
</feature>
<evidence type="ECO:0000256" key="1">
    <source>
        <dbReference type="SAM" id="MobiDB-lite"/>
    </source>
</evidence>
<gene>
    <name evidence="2" type="ORF">J5N97_005286</name>
</gene>
<evidence type="ECO:0000313" key="3">
    <source>
        <dbReference type="Proteomes" id="UP001085076"/>
    </source>
</evidence>